<evidence type="ECO:0000256" key="8">
    <source>
        <dbReference type="ARBA" id="ARBA00022679"/>
    </source>
</evidence>
<evidence type="ECO:0000256" key="5">
    <source>
        <dbReference type="ARBA" id="ARBA00022475"/>
    </source>
</evidence>
<keyword evidence="11 12" id="KW-0472">Membrane</keyword>
<dbReference type="OrthoDB" id="9775281at2"/>
<dbReference type="InterPro" id="IPR001173">
    <property type="entry name" value="Glyco_trans_2-like"/>
</dbReference>
<evidence type="ECO:0000256" key="12">
    <source>
        <dbReference type="SAM" id="Phobius"/>
    </source>
</evidence>
<name>T0KKZ2_9SPHN</name>
<dbReference type="InterPro" id="IPR050321">
    <property type="entry name" value="Glycosyltr_2/OpgH_subfam"/>
</dbReference>
<dbReference type="RefSeq" id="WP_021316351.1">
    <property type="nucleotide sequence ID" value="NZ_AUWY01000022.1"/>
</dbReference>
<feature type="transmembrane region" description="Helical" evidence="12">
    <location>
        <begin position="558"/>
        <end position="577"/>
    </location>
</feature>
<dbReference type="SUPFAM" id="SSF53448">
    <property type="entry name" value="Nucleotide-diphospho-sugar transferases"/>
    <property type="match status" value="1"/>
</dbReference>
<feature type="domain" description="Glycosyltransferase 2-like" evidence="13">
    <location>
        <begin position="235"/>
        <end position="441"/>
    </location>
</feature>
<dbReference type="PATRIC" id="fig|1346791.3.peg.282"/>
<feature type="transmembrane region" description="Helical" evidence="12">
    <location>
        <begin position="410"/>
        <end position="434"/>
    </location>
</feature>
<dbReference type="Gene3D" id="3.90.550.10">
    <property type="entry name" value="Spore Coat Polysaccharide Biosynthesis Protein SpsA, Chain A"/>
    <property type="match status" value="1"/>
</dbReference>
<dbReference type="InterPro" id="IPR029044">
    <property type="entry name" value="Nucleotide-diphossugar_trans"/>
</dbReference>
<dbReference type="AlphaFoldDB" id="T0KKZ2"/>
<feature type="transmembrane region" description="Helical" evidence="12">
    <location>
        <begin position="529"/>
        <end position="552"/>
    </location>
</feature>
<comment type="similarity">
    <text evidence="3">Belongs to the glycosyltransferase 2 family. OpgH subfamily.</text>
</comment>
<keyword evidence="8 14" id="KW-0808">Transferase</keyword>
<proteinExistence type="inferred from homology"/>
<evidence type="ECO:0000313" key="14">
    <source>
        <dbReference type="EMBL" id="EQB34023.1"/>
    </source>
</evidence>
<feature type="transmembrane region" description="Helical" evidence="12">
    <location>
        <begin position="446"/>
        <end position="466"/>
    </location>
</feature>
<evidence type="ECO:0000313" key="15">
    <source>
        <dbReference type="Proteomes" id="UP000015523"/>
    </source>
</evidence>
<dbReference type="PANTHER" id="PTHR43867:SF5">
    <property type="entry name" value="GLUCANS BIOSYNTHESIS GLUCOSYLTRANSFERASE H"/>
    <property type="match status" value="1"/>
</dbReference>
<keyword evidence="6" id="KW-0997">Cell inner membrane</keyword>
<evidence type="ECO:0000256" key="10">
    <source>
        <dbReference type="ARBA" id="ARBA00022989"/>
    </source>
</evidence>
<dbReference type="NCBIfam" id="NF003962">
    <property type="entry name" value="PRK05454.2-5"/>
    <property type="match status" value="1"/>
</dbReference>
<evidence type="ECO:0000256" key="7">
    <source>
        <dbReference type="ARBA" id="ARBA00022676"/>
    </source>
</evidence>
<comment type="pathway">
    <text evidence="2">Glycan metabolism; osmoregulated periplasmic glucan (OPG) biosynthesis.</text>
</comment>
<dbReference type="Pfam" id="PF13632">
    <property type="entry name" value="Glyco_trans_2_3"/>
    <property type="match status" value="1"/>
</dbReference>
<gene>
    <name evidence="14" type="ORF">M529_01475</name>
</gene>
<organism evidence="14 15">
    <name type="scientific">Sphingobium ummariense RL-3</name>
    <dbReference type="NCBI Taxonomy" id="1346791"/>
    <lineage>
        <taxon>Bacteria</taxon>
        <taxon>Pseudomonadati</taxon>
        <taxon>Pseudomonadota</taxon>
        <taxon>Alphaproteobacteria</taxon>
        <taxon>Sphingomonadales</taxon>
        <taxon>Sphingomonadaceae</taxon>
        <taxon>Sphingobium</taxon>
    </lineage>
</organism>
<evidence type="ECO:0000256" key="4">
    <source>
        <dbReference type="ARBA" id="ARBA00020585"/>
    </source>
</evidence>
<feature type="transmembrane region" description="Helical" evidence="12">
    <location>
        <begin position="486"/>
        <end position="508"/>
    </location>
</feature>
<reference evidence="14 15" key="1">
    <citation type="journal article" date="2013" name="Genome Announc.">
        <title>Draft Genome Sequence of Sphingobium ummariense Strain RL-3, a Hexachlorocyclohexane-Degrading Bacterium.</title>
        <authorList>
            <person name="Kohli P."/>
            <person name="Dua A."/>
            <person name="Sangwan N."/>
            <person name="Oldach P."/>
            <person name="Khurana J.P."/>
            <person name="Lal R."/>
        </authorList>
    </citation>
    <scope>NUCLEOTIDE SEQUENCE [LARGE SCALE GENOMIC DNA]</scope>
    <source>
        <strain evidence="14 15">RL-3</strain>
    </source>
</reference>
<evidence type="ECO:0000256" key="6">
    <source>
        <dbReference type="ARBA" id="ARBA00022519"/>
    </source>
</evidence>
<evidence type="ECO:0000256" key="11">
    <source>
        <dbReference type="ARBA" id="ARBA00023136"/>
    </source>
</evidence>
<accession>T0KKZ2</accession>
<evidence type="ECO:0000256" key="9">
    <source>
        <dbReference type="ARBA" id="ARBA00022692"/>
    </source>
</evidence>
<dbReference type="eggNOG" id="COG2943">
    <property type="taxonomic scope" value="Bacteria"/>
</dbReference>
<dbReference type="STRING" id="1346791.M529_01475"/>
<comment type="subcellular location">
    <subcellularLocation>
        <location evidence="1">Cell inner membrane</location>
        <topology evidence="1">Multi-pass membrane protein</topology>
    </subcellularLocation>
</comment>
<dbReference type="NCBIfam" id="NF003958">
    <property type="entry name" value="PRK05454.2-1"/>
    <property type="match status" value="1"/>
</dbReference>
<keyword evidence="5" id="KW-1003">Cell membrane</keyword>
<keyword evidence="9 12" id="KW-0812">Transmembrane</keyword>
<keyword evidence="15" id="KW-1185">Reference proteome</keyword>
<keyword evidence="10 12" id="KW-1133">Transmembrane helix</keyword>
<dbReference type="PANTHER" id="PTHR43867">
    <property type="entry name" value="CELLULOSE SYNTHASE CATALYTIC SUBUNIT A [UDP-FORMING]"/>
    <property type="match status" value="1"/>
</dbReference>
<keyword evidence="7" id="KW-0328">Glycosyltransferase</keyword>
<feature type="transmembrane region" description="Helical" evidence="12">
    <location>
        <begin position="54"/>
        <end position="72"/>
    </location>
</feature>
<dbReference type="EMBL" id="AUWY01000022">
    <property type="protein sequence ID" value="EQB34023.1"/>
    <property type="molecule type" value="Genomic_DNA"/>
</dbReference>
<feature type="transmembrane region" description="Helical" evidence="12">
    <location>
        <begin position="283"/>
        <end position="301"/>
    </location>
</feature>
<evidence type="ECO:0000259" key="13">
    <source>
        <dbReference type="Pfam" id="PF13632"/>
    </source>
</evidence>
<feature type="transmembrane region" description="Helical" evidence="12">
    <location>
        <begin position="92"/>
        <end position="116"/>
    </location>
</feature>
<evidence type="ECO:0000256" key="2">
    <source>
        <dbReference type="ARBA" id="ARBA00005001"/>
    </source>
</evidence>
<dbReference type="GO" id="GO:0005886">
    <property type="term" value="C:plasma membrane"/>
    <property type="evidence" value="ECO:0007669"/>
    <property type="project" value="UniProtKB-SubCell"/>
</dbReference>
<evidence type="ECO:0000256" key="1">
    <source>
        <dbReference type="ARBA" id="ARBA00004429"/>
    </source>
</evidence>
<evidence type="ECO:0000256" key="3">
    <source>
        <dbReference type="ARBA" id="ARBA00009337"/>
    </source>
</evidence>
<comment type="caution">
    <text evidence="14">The sequence shown here is derived from an EMBL/GenBank/DDBJ whole genome shotgun (WGS) entry which is preliminary data.</text>
</comment>
<sequence length="628" mass="69697">MTTFKGIRTSMADMEPAPRAFEKVPPEAPLAMPVQDFGTRPEVLVRRRFNIDLWARRLLVVLLALLPASMAAHEMRRSIGLDGISFWEGVYLALFIPLFAWIAFGFATSLIGFLLLTVSRRKGIRPAALHASRPLQGRTAILLPVCNEDFLEVLGRVSIMERSLDQVMGKERFEFFILSDSNAENGETERQAYLEMRQAFSRPVHYRRRALNIGRKPGNIAEWVQRFGGAYDHMIVLDADSIMSGQTMARLAVDMELHPHVGLIQTVPTVVGAATLFARWQQFASRLFGPISAAGMIWWAGSEGMFWGHNAIVRVRAFAQSCGLPELPGRAPFGGHILSHDMLEAALLRRRGWDVHMVTADDSFEEFPPSMPDLFTRDRRWCQGNIQHVPLIAKIAGMHPVSRFQLFVGASAYCTSPLWLLLMLVVLGGALAGLWPPAAILPSGSLLGLTAVLLFGPKFLAVAWAMADPARRIGFGGAARMLRGVFADIGLSILMAPVSMLTQTINLFSIMMGRKASWNGQTRDRDGMAITSAIWLFKWHILLGAGLTALALASGTSFGWMVPVVLGLFLAPVLAAVTARKDLGRRAEEKGLFQVAEPWWRTQNYRPLRYRWPDADRMRALAVAANDR</sequence>
<protein>
    <recommendedName>
        <fullName evidence="4">Glucans biosynthesis glucosyltransferase H</fullName>
    </recommendedName>
</protein>
<dbReference type="Proteomes" id="UP000015523">
    <property type="component" value="Unassembled WGS sequence"/>
</dbReference>
<dbReference type="GO" id="GO:0016758">
    <property type="term" value="F:hexosyltransferase activity"/>
    <property type="evidence" value="ECO:0007669"/>
    <property type="project" value="TreeGrafter"/>
</dbReference>